<reference evidence="5 6" key="1">
    <citation type="submission" date="2019-02" db="EMBL/GenBank/DDBJ databases">
        <title>Genomic Encyclopedia of Type Strains, Phase IV (KMG-IV): sequencing the most valuable type-strain genomes for metagenomic binning, comparative biology and taxonomic classification.</title>
        <authorList>
            <person name="Goeker M."/>
        </authorList>
    </citation>
    <scope>NUCLEOTIDE SEQUENCE [LARGE SCALE GENOMIC DNA]</scope>
    <source>
        <strain evidence="5 6">DSM 45622</strain>
    </source>
</reference>
<accession>A0A4V2F503</accession>
<keyword evidence="1" id="KW-0805">Transcription regulation</keyword>
<dbReference type="InterPro" id="IPR018356">
    <property type="entry name" value="Tscrpt_reg_HTH_DeoR_CS"/>
</dbReference>
<keyword evidence="2" id="KW-0238">DNA-binding</keyword>
<dbReference type="RefSeq" id="WP_165400073.1">
    <property type="nucleotide sequence ID" value="NZ_SGXD01000001.1"/>
</dbReference>
<dbReference type="Proteomes" id="UP000293638">
    <property type="component" value="Unassembled WGS sequence"/>
</dbReference>
<dbReference type="InterPro" id="IPR001034">
    <property type="entry name" value="DeoR_HTH"/>
</dbReference>
<gene>
    <name evidence="5" type="ORF">EV189_0352</name>
</gene>
<dbReference type="EMBL" id="SGXD01000001">
    <property type="protein sequence ID" value="RZS91119.1"/>
    <property type="molecule type" value="Genomic_DNA"/>
</dbReference>
<dbReference type="InterPro" id="IPR036390">
    <property type="entry name" value="WH_DNA-bd_sf"/>
</dbReference>
<feature type="domain" description="HTH deoR-type" evidence="4">
    <location>
        <begin position="3"/>
        <end position="58"/>
    </location>
</feature>
<dbReference type="PANTHER" id="PTHR30363">
    <property type="entry name" value="HTH-TYPE TRANSCRIPTIONAL REGULATOR SRLR-RELATED"/>
    <property type="match status" value="1"/>
</dbReference>
<keyword evidence="6" id="KW-1185">Reference proteome</keyword>
<dbReference type="Gene3D" id="1.10.10.10">
    <property type="entry name" value="Winged helix-like DNA-binding domain superfamily/Winged helix DNA-binding domain"/>
    <property type="match status" value="1"/>
</dbReference>
<dbReference type="PROSITE" id="PS00894">
    <property type="entry name" value="HTH_DEOR_1"/>
    <property type="match status" value="1"/>
</dbReference>
<dbReference type="PRINTS" id="PR00037">
    <property type="entry name" value="HTHLACR"/>
</dbReference>
<sequence>MLPELRRREIRERVDASGTASAAELARLLGVSAYTVRRDLEALEQQGALVRVHGGAVSPRQADELRLRDD</sequence>
<dbReference type="AlphaFoldDB" id="A0A4V2F503"/>
<evidence type="ECO:0000313" key="6">
    <source>
        <dbReference type="Proteomes" id="UP000293638"/>
    </source>
</evidence>
<keyword evidence="3" id="KW-0804">Transcription</keyword>
<proteinExistence type="predicted"/>
<comment type="caution">
    <text evidence="5">The sequence shown here is derived from an EMBL/GenBank/DDBJ whole genome shotgun (WGS) entry which is preliminary data.</text>
</comment>
<organism evidence="5 6">
    <name type="scientific">Motilibacter rhizosphaerae</name>
    <dbReference type="NCBI Taxonomy" id="598652"/>
    <lineage>
        <taxon>Bacteria</taxon>
        <taxon>Bacillati</taxon>
        <taxon>Actinomycetota</taxon>
        <taxon>Actinomycetes</taxon>
        <taxon>Motilibacterales</taxon>
        <taxon>Motilibacteraceae</taxon>
        <taxon>Motilibacter</taxon>
    </lineage>
</organism>
<dbReference type="Pfam" id="PF08220">
    <property type="entry name" value="HTH_DeoR"/>
    <property type="match status" value="1"/>
</dbReference>
<dbReference type="SUPFAM" id="SSF46785">
    <property type="entry name" value="Winged helix' DNA-binding domain"/>
    <property type="match status" value="1"/>
</dbReference>
<evidence type="ECO:0000256" key="2">
    <source>
        <dbReference type="ARBA" id="ARBA00023125"/>
    </source>
</evidence>
<dbReference type="InterPro" id="IPR050313">
    <property type="entry name" value="Carb_Metab_HTH_regulators"/>
</dbReference>
<dbReference type="InterPro" id="IPR036388">
    <property type="entry name" value="WH-like_DNA-bd_sf"/>
</dbReference>
<evidence type="ECO:0000259" key="4">
    <source>
        <dbReference type="PROSITE" id="PS51000"/>
    </source>
</evidence>
<dbReference type="PROSITE" id="PS51000">
    <property type="entry name" value="HTH_DEOR_2"/>
    <property type="match status" value="1"/>
</dbReference>
<protein>
    <submittedName>
        <fullName evidence="5">DeoR-like protein with HTH domain</fullName>
    </submittedName>
</protein>
<dbReference type="SMART" id="SM00420">
    <property type="entry name" value="HTH_DEOR"/>
    <property type="match status" value="1"/>
</dbReference>
<dbReference type="GO" id="GO:0003677">
    <property type="term" value="F:DNA binding"/>
    <property type="evidence" value="ECO:0007669"/>
    <property type="project" value="UniProtKB-KW"/>
</dbReference>
<dbReference type="GO" id="GO:0003700">
    <property type="term" value="F:DNA-binding transcription factor activity"/>
    <property type="evidence" value="ECO:0007669"/>
    <property type="project" value="InterPro"/>
</dbReference>
<evidence type="ECO:0000256" key="3">
    <source>
        <dbReference type="ARBA" id="ARBA00023163"/>
    </source>
</evidence>
<evidence type="ECO:0000256" key="1">
    <source>
        <dbReference type="ARBA" id="ARBA00023015"/>
    </source>
</evidence>
<dbReference type="PANTHER" id="PTHR30363:SF44">
    <property type="entry name" value="AGA OPERON TRANSCRIPTIONAL REPRESSOR-RELATED"/>
    <property type="match status" value="1"/>
</dbReference>
<evidence type="ECO:0000313" key="5">
    <source>
        <dbReference type="EMBL" id="RZS91119.1"/>
    </source>
</evidence>
<name>A0A4V2F503_9ACTN</name>